<evidence type="ECO:0000256" key="8">
    <source>
        <dbReference type="ARBA" id="ARBA00059330"/>
    </source>
</evidence>
<protein>
    <recommendedName>
        <fullName evidence="10">Annexin</fullName>
    </recommendedName>
</protein>
<dbReference type="Pfam" id="PF00191">
    <property type="entry name" value="Annexin"/>
    <property type="match status" value="4"/>
</dbReference>
<evidence type="ECO:0000256" key="7">
    <source>
        <dbReference type="ARBA" id="ARBA00023302"/>
    </source>
</evidence>
<dbReference type="InterPro" id="IPR037104">
    <property type="entry name" value="Annexin_sf"/>
</dbReference>
<gene>
    <name evidence="12" type="primary">20210153</name>
    <name evidence="11" type="ORF">HELRODRAFT_185477</name>
</gene>
<dbReference type="InterPro" id="IPR018502">
    <property type="entry name" value="Annexin_repeat"/>
</dbReference>
<dbReference type="PRINTS" id="PR00196">
    <property type="entry name" value="ANNEXIN"/>
</dbReference>
<dbReference type="KEGG" id="hro:HELRODRAFT_185477"/>
<dbReference type="GO" id="GO:0005886">
    <property type="term" value="C:plasma membrane"/>
    <property type="evidence" value="ECO:0000318"/>
    <property type="project" value="GO_Central"/>
</dbReference>
<dbReference type="HOGENOM" id="CLU_025300_0_2_1"/>
<evidence type="ECO:0000256" key="3">
    <source>
        <dbReference type="ARBA" id="ARBA00007831"/>
    </source>
</evidence>
<dbReference type="GO" id="GO:0001786">
    <property type="term" value="F:phosphatidylserine binding"/>
    <property type="evidence" value="ECO:0000318"/>
    <property type="project" value="GO_Central"/>
</dbReference>
<dbReference type="FunFam" id="1.10.220.10:FF:000004">
    <property type="entry name" value="Annexin"/>
    <property type="match status" value="1"/>
</dbReference>
<dbReference type="OMA" id="LCLFTVQ"/>
<dbReference type="EMBL" id="KB096275">
    <property type="protein sequence ID" value="ESO06772.1"/>
    <property type="molecule type" value="Genomic_DNA"/>
</dbReference>
<evidence type="ECO:0000256" key="1">
    <source>
        <dbReference type="ARBA" id="ARBA00004340"/>
    </source>
</evidence>
<dbReference type="PANTHER" id="PTHR10502:SF102">
    <property type="entry name" value="ANNEXIN B11"/>
    <property type="match status" value="1"/>
</dbReference>
<dbReference type="EMBL" id="AMQM01003683">
    <property type="status" value="NOT_ANNOTATED_CDS"/>
    <property type="molecule type" value="Genomic_DNA"/>
</dbReference>
<dbReference type="PROSITE" id="PS51897">
    <property type="entry name" value="ANNEXIN_2"/>
    <property type="match status" value="4"/>
</dbReference>
<accession>T1FMV4</accession>
<evidence type="ECO:0000256" key="6">
    <source>
        <dbReference type="ARBA" id="ARBA00023216"/>
    </source>
</evidence>
<comment type="function">
    <text evidence="8">Involved in reproduction of the worm. Involved in host-parasite interaction. Delivered into the host cell by means of parasite exosomes. Binds to acidic phospholipid membranes in a calcium-dependent manner in vitro. Causes aggregation of liposomes in the presence of calcium, but not in its absence. Likely to promote membrane fusion. May provide structural integrity within the tegument.</text>
</comment>
<proteinExistence type="inferred from homology"/>
<evidence type="ECO:0000256" key="10">
    <source>
        <dbReference type="ARBA" id="ARBA00077076"/>
    </source>
</evidence>
<dbReference type="GO" id="GO:0005544">
    <property type="term" value="F:calcium-dependent phospholipid binding"/>
    <property type="evidence" value="ECO:0000318"/>
    <property type="project" value="GO_Central"/>
</dbReference>
<evidence type="ECO:0000313" key="12">
    <source>
        <dbReference type="EnsemblMetazoa" id="HelroP185477"/>
    </source>
</evidence>
<name>T1FMV4_HELRO</name>
<dbReference type="STRING" id="6412.T1FMV4"/>
<dbReference type="InParanoid" id="T1FMV4"/>
<dbReference type="GO" id="GO:0005634">
    <property type="term" value="C:nucleus"/>
    <property type="evidence" value="ECO:0000318"/>
    <property type="project" value="GO_Central"/>
</dbReference>
<dbReference type="GO" id="GO:0043657">
    <property type="term" value="C:host cell"/>
    <property type="evidence" value="ECO:0007669"/>
    <property type="project" value="UniProtKB-SubCell"/>
</dbReference>
<dbReference type="GO" id="GO:0005737">
    <property type="term" value="C:cytoplasm"/>
    <property type="evidence" value="ECO:0000318"/>
    <property type="project" value="GO_Central"/>
</dbReference>
<dbReference type="eggNOG" id="KOG0819">
    <property type="taxonomic scope" value="Eukaryota"/>
</dbReference>
<dbReference type="GeneID" id="20210153"/>
<dbReference type="SUPFAM" id="SSF47874">
    <property type="entry name" value="Annexin"/>
    <property type="match status" value="1"/>
</dbReference>
<keyword evidence="6" id="KW-0041">Annexin</keyword>
<reference evidence="11 13" key="2">
    <citation type="journal article" date="2013" name="Nature">
        <title>Insights into bilaterian evolution from three spiralian genomes.</title>
        <authorList>
            <person name="Simakov O."/>
            <person name="Marletaz F."/>
            <person name="Cho S.J."/>
            <person name="Edsinger-Gonzales E."/>
            <person name="Havlak P."/>
            <person name="Hellsten U."/>
            <person name="Kuo D.H."/>
            <person name="Larsson T."/>
            <person name="Lv J."/>
            <person name="Arendt D."/>
            <person name="Savage R."/>
            <person name="Osoegawa K."/>
            <person name="de Jong P."/>
            <person name="Grimwood J."/>
            <person name="Chapman J.A."/>
            <person name="Shapiro H."/>
            <person name="Aerts A."/>
            <person name="Otillar R.P."/>
            <person name="Terry A.Y."/>
            <person name="Boore J.L."/>
            <person name="Grigoriev I.V."/>
            <person name="Lindberg D.R."/>
            <person name="Seaver E.C."/>
            <person name="Weisblat D.A."/>
            <person name="Putnam N.H."/>
            <person name="Rokhsar D.S."/>
        </authorList>
    </citation>
    <scope>NUCLEOTIDE SEQUENCE</scope>
</reference>
<dbReference type="GO" id="GO:0005509">
    <property type="term" value="F:calcium ion binding"/>
    <property type="evidence" value="ECO:0007669"/>
    <property type="project" value="InterPro"/>
</dbReference>
<reference evidence="12" key="3">
    <citation type="submission" date="2015-06" db="UniProtKB">
        <authorList>
            <consortium name="EnsemblMetazoa"/>
        </authorList>
    </citation>
    <scope>IDENTIFICATION</scope>
</reference>
<sequence length="314" mass="35072">MATVIPNPHFNSEEAAKKLRAAMKGAGADEKIIIDVLVSHDNAQRQEIIDVYKTLFGRDLIKDLKAELGGYFESTVVALMTPKYEFLAKDLARAMKGAGTDETALIQILCAHMNKDLIEIKSAYKKLTGRELESDIIEDTSGHIKHLLVAQSNAFREDEGPVDYDRVEKDVDEINKAAKKKFGADAETFNAILSSRSYNQLYATFERYKEKYGEDIEDTIKKETGGNLRDGLLTIVQYTKDPSLFFAKCLYKSMKGAGTDDRTLIRIIVTRSEDDLASIAGAFYAMYEQPLSDYISSDCSGDYKRLLLAILGNI</sequence>
<comment type="similarity">
    <text evidence="3">Belongs to the annexin family.</text>
</comment>
<dbReference type="OrthoDB" id="37886at2759"/>
<dbReference type="AlphaFoldDB" id="T1FMV4"/>
<keyword evidence="7" id="KW-0111">Calcium/phospholipid-binding</keyword>
<dbReference type="PANTHER" id="PTHR10502">
    <property type="entry name" value="ANNEXIN"/>
    <property type="match status" value="1"/>
</dbReference>
<keyword evidence="13" id="KW-1185">Reference proteome</keyword>
<organism evidence="12 13">
    <name type="scientific">Helobdella robusta</name>
    <name type="common">Californian leech</name>
    <dbReference type="NCBI Taxonomy" id="6412"/>
    <lineage>
        <taxon>Eukaryota</taxon>
        <taxon>Metazoa</taxon>
        <taxon>Spiralia</taxon>
        <taxon>Lophotrochozoa</taxon>
        <taxon>Annelida</taxon>
        <taxon>Clitellata</taxon>
        <taxon>Hirudinea</taxon>
        <taxon>Rhynchobdellida</taxon>
        <taxon>Glossiphoniidae</taxon>
        <taxon>Helobdella</taxon>
    </lineage>
</organism>
<keyword evidence="4" id="KW-0677">Repeat</keyword>
<dbReference type="EnsemblMetazoa" id="HelroT185477">
    <property type="protein sequence ID" value="HelroP185477"/>
    <property type="gene ID" value="HelroG185477"/>
</dbReference>
<evidence type="ECO:0000256" key="2">
    <source>
        <dbReference type="ARBA" id="ARBA00004550"/>
    </source>
</evidence>
<evidence type="ECO:0000256" key="9">
    <source>
        <dbReference type="ARBA" id="ARBA00060393"/>
    </source>
</evidence>
<reference evidence="13" key="1">
    <citation type="submission" date="2012-12" db="EMBL/GenBank/DDBJ databases">
        <authorList>
            <person name="Hellsten U."/>
            <person name="Grimwood J."/>
            <person name="Chapman J.A."/>
            <person name="Shapiro H."/>
            <person name="Aerts A."/>
            <person name="Otillar R.P."/>
            <person name="Terry A.Y."/>
            <person name="Boore J.L."/>
            <person name="Simakov O."/>
            <person name="Marletaz F."/>
            <person name="Cho S.-J."/>
            <person name="Edsinger-Gonzales E."/>
            <person name="Havlak P."/>
            <person name="Kuo D.-H."/>
            <person name="Larsson T."/>
            <person name="Lv J."/>
            <person name="Arendt D."/>
            <person name="Savage R."/>
            <person name="Osoegawa K."/>
            <person name="de Jong P."/>
            <person name="Lindberg D.R."/>
            <person name="Seaver E.C."/>
            <person name="Weisblat D.A."/>
            <person name="Putnam N.H."/>
            <person name="Grigoriev I.V."/>
            <person name="Rokhsar D.S."/>
        </authorList>
    </citation>
    <scope>NUCLEOTIDE SEQUENCE</scope>
</reference>
<comment type="subcellular location">
    <subcellularLocation>
        <location evidence="1">Host cell</location>
    </subcellularLocation>
    <subcellularLocation>
        <location evidence="2">Secreted</location>
        <location evidence="2">Extracellular exosome</location>
    </subcellularLocation>
    <subcellularLocation>
        <location evidence="9">Tegument</location>
    </subcellularLocation>
</comment>
<dbReference type="RefSeq" id="XP_009014868.1">
    <property type="nucleotide sequence ID" value="XM_009016620.1"/>
</dbReference>
<evidence type="ECO:0000313" key="13">
    <source>
        <dbReference type="Proteomes" id="UP000015101"/>
    </source>
</evidence>
<dbReference type="FunFam" id="1.10.220.10:FF:000003">
    <property type="entry name" value="Annexin"/>
    <property type="match status" value="1"/>
</dbReference>
<evidence type="ECO:0000256" key="5">
    <source>
        <dbReference type="ARBA" id="ARBA00022837"/>
    </source>
</evidence>
<dbReference type="CTD" id="20210153"/>
<evidence type="ECO:0000256" key="4">
    <source>
        <dbReference type="ARBA" id="ARBA00022737"/>
    </source>
</evidence>
<dbReference type="Gene3D" id="1.10.220.10">
    <property type="entry name" value="Annexin"/>
    <property type="match status" value="4"/>
</dbReference>
<evidence type="ECO:0000313" key="11">
    <source>
        <dbReference type="EMBL" id="ESO06772.1"/>
    </source>
</evidence>
<dbReference type="Proteomes" id="UP000015101">
    <property type="component" value="Unassembled WGS sequence"/>
</dbReference>
<dbReference type="InterPro" id="IPR001464">
    <property type="entry name" value="Annexin"/>
</dbReference>
<dbReference type="FunFam" id="1.10.220.10:FF:000002">
    <property type="entry name" value="Annexin"/>
    <property type="match status" value="1"/>
</dbReference>
<dbReference type="FunFam" id="1.10.220.10:FF:000001">
    <property type="entry name" value="Annexin"/>
    <property type="match status" value="1"/>
</dbReference>
<dbReference type="GO" id="GO:0005576">
    <property type="term" value="C:extracellular region"/>
    <property type="evidence" value="ECO:0007669"/>
    <property type="project" value="UniProtKB-SubCell"/>
</dbReference>
<dbReference type="GO" id="GO:0012506">
    <property type="term" value="C:vesicle membrane"/>
    <property type="evidence" value="ECO:0000318"/>
    <property type="project" value="GO_Central"/>
</dbReference>
<dbReference type="SMART" id="SM00335">
    <property type="entry name" value="ANX"/>
    <property type="match status" value="4"/>
</dbReference>
<keyword evidence="5" id="KW-0106">Calcium</keyword>